<reference evidence="14 15" key="2">
    <citation type="submission" date="2016-06" db="EMBL/GenBank/DDBJ databases">
        <title>Pedobacter psychrophilus sp. nov., isolated from Antarctic fragmentary rock.</title>
        <authorList>
            <person name="Svec P."/>
        </authorList>
    </citation>
    <scope>NUCLEOTIDE SEQUENCE [LARGE SCALE GENOMIC DNA]</scope>
    <source>
        <strain evidence="14 15">CCM 8644</strain>
    </source>
</reference>
<feature type="transmembrane region" description="Helical" evidence="12">
    <location>
        <begin position="381"/>
        <end position="401"/>
    </location>
</feature>
<evidence type="ECO:0000313" key="14">
    <source>
        <dbReference type="EMBL" id="OAQ41560.1"/>
    </source>
</evidence>
<evidence type="ECO:0000313" key="15">
    <source>
        <dbReference type="Proteomes" id="UP000078459"/>
    </source>
</evidence>
<protein>
    <submittedName>
        <fullName evidence="14">Sodium:proton antiporter</fullName>
    </submittedName>
</protein>
<dbReference type="OrthoDB" id="9774146at2"/>
<feature type="transmembrane region" description="Helical" evidence="12">
    <location>
        <begin position="130"/>
        <end position="150"/>
    </location>
</feature>
<feature type="transmembrane region" description="Helical" evidence="12">
    <location>
        <begin position="287"/>
        <end position="309"/>
    </location>
</feature>
<keyword evidence="4" id="KW-0050">Antiport</keyword>
<proteinExistence type="inferred from homology"/>
<dbReference type="RefSeq" id="WP_068820591.1">
    <property type="nucleotide sequence ID" value="NZ_LWHJ01000011.1"/>
</dbReference>
<feature type="transmembrane region" description="Helical" evidence="12">
    <location>
        <begin position="101"/>
        <end position="124"/>
    </location>
</feature>
<dbReference type="InterPro" id="IPR006153">
    <property type="entry name" value="Cation/H_exchanger_TM"/>
</dbReference>
<evidence type="ECO:0000256" key="6">
    <source>
        <dbReference type="ARBA" id="ARBA00022692"/>
    </source>
</evidence>
<keyword evidence="6 12" id="KW-0812">Transmembrane</keyword>
<dbReference type="Proteomes" id="UP000078459">
    <property type="component" value="Unassembled WGS sequence"/>
</dbReference>
<dbReference type="GO" id="GO:0051453">
    <property type="term" value="P:regulation of intracellular pH"/>
    <property type="evidence" value="ECO:0007669"/>
    <property type="project" value="TreeGrafter"/>
</dbReference>
<organism evidence="14 15">
    <name type="scientific">Pedobacter psychrophilus</name>
    <dbReference type="NCBI Taxonomy" id="1826909"/>
    <lineage>
        <taxon>Bacteria</taxon>
        <taxon>Pseudomonadati</taxon>
        <taxon>Bacteroidota</taxon>
        <taxon>Sphingobacteriia</taxon>
        <taxon>Sphingobacteriales</taxon>
        <taxon>Sphingobacteriaceae</taxon>
        <taxon>Pedobacter</taxon>
    </lineage>
</organism>
<keyword evidence="5" id="KW-1003">Cell membrane</keyword>
<dbReference type="Gene3D" id="6.10.140.1330">
    <property type="match status" value="1"/>
</dbReference>
<comment type="similarity">
    <text evidence="2">Belongs to the monovalent cation:proton antiporter 1 (CPA1) transporter (TC 2.A.36) family.</text>
</comment>
<evidence type="ECO:0000256" key="10">
    <source>
        <dbReference type="ARBA" id="ARBA00023136"/>
    </source>
</evidence>
<keyword evidence="9" id="KW-0406">Ion transport</keyword>
<gene>
    <name evidence="14" type="ORF">A5893_00130</name>
</gene>
<dbReference type="STRING" id="1826909.A5893_00130"/>
<evidence type="ECO:0000256" key="11">
    <source>
        <dbReference type="ARBA" id="ARBA00023201"/>
    </source>
</evidence>
<evidence type="ECO:0000256" key="12">
    <source>
        <dbReference type="SAM" id="Phobius"/>
    </source>
</evidence>
<evidence type="ECO:0000256" key="4">
    <source>
        <dbReference type="ARBA" id="ARBA00022449"/>
    </source>
</evidence>
<dbReference type="GO" id="GO:0015385">
    <property type="term" value="F:sodium:proton antiporter activity"/>
    <property type="evidence" value="ECO:0007669"/>
    <property type="project" value="InterPro"/>
</dbReference>
<keyword evidence="8" id="KW-0915">Sodium</keyword>
<dbReference type="PANTHER" id="PTHR10110">
    <property type="entry name" value="SODIUM/HYDROGEN EXCHANGER"/>
    <property type="match status" value="1"/>
</dbReference>
<comment type="caution">
    <text evidence="14">The sequence shown here is derived from an EMBL/GenBank/DDBJ whole genome shotgun (WGS) entry which is preliminary data.</text>
</comment>
<evidence type="ECO:0000256" key="1">
    <source>
        <dbReference type="ARBA" id="ARBA00004651"/>
    </source>
</evidence>
<dbReference type="InterPro" id="IPR018422">
    <property type="entry name" value="Cation/H_exchanger_CPA1"/>
</dbReference>
<evidence type="ECO:0000256" key="2">
    <source>
        <dbReference type="ARBA" id="ARBA00007367"/>
    </source>
</evidence>
<dbReference type="GO" id="GO:0005886">
    <property type="term" value="C:plasma membrane"/>
    <property type="evidence" value="ECO:0007669"/>
    <property type="project" value="UniProtKB-SubCell"/>
</dbReference>
<keyword evidence="10 12" id="KW-0472">Membrane</keyword>
<feature type="transmembrane region" description="Helical" evidence="12">
    <location>
        <begin position="31"/>
        <end position="51"/>
    </location>
</feature>
<dbReference type="AlphaFoldDB" id="A0A179DLH5"/>
<reference evidence="14 15" key="1">
    <citation type="submission" date="2016-04" db="EMBL/GenBank/DDBJ databases">
        <authorList>
            <person name="Evans L.H."/>
            <person name="Alamgir A."/>
            <person name="Owens N."/>
            <person name="Weber N.D."/>
            <person name="Virtaneva K."/>
            <person name="Barbian K."/>
            <person name="Babar A."/>
            <person name="Rosenke K."/>
        </authorList>
    </citation>
    <scope>NUCLEOTIDE SEQUENCE [LARGE SCALE GENOMIC DNA]</scope>
    <source>
        <strain evidence="14 15">CCM 8644</strain>
    </source>
</reference>
<feature type="transmembrane region" description="Helical" evidence="12">
    <location>
        <begin position="6"/>
        <end position="24"/>
    </location>
</feature>
<keyword evidence="7 12" id="KW-1133">Transmembrane helix</keyword>
<feature type="transmembrane region" description="Helical" evidence="12">
    <location>
        <begin position="171"/>
        <end position="188"/>
    </location>
</feature>
<dbReference type="GO" id="GO:0015386">
    <property type="term" value="F:potassium:proton antiporter activity"/>
    <property type="evidence" value="ECO:0007669"/>
    <property type="project" value="TreeGrafter"/>
</dbReference>
<feature type="transmembrane region" description="Helical" evidence="12">
    <location>
        <begin position="353"/>
        <end position="375"/>
    </location>
</feature>
<comment type="subcellular location">
    <subcellularLocation>
        <location evidence="1">Cell membrane</location>
        <topology evidence="1">Multi-pass membrane protein</topology>
    </subcellularLocation>
</comment>
<keyword evidence="11" id="KW-0739">Sodium transport</keyword>
<name>A0A179DLH5_9SPHI</name>
<dbReference type="Pfam" id="PF00999">
    <property type="entry name" value="Na_H_Exchanger"/>
    <property type="match status" value="1"/>
</dbReference>
<evidence type="ECO:0000256" key="9">
    <source>
        <dbReference type="ARBA" id="ARBA00023065"/>
    </source>
</evidence>
<feature type="transmembrane region" description="Helical" evidence="12">
    <location>
        <begin position="315"/>
        <end position="341"/>
    </location>
</feature>
<accession>A0A179DLH5</accession>
<evidence type="ECO:0000256" key="8">
    <source>
        <dbReference type="ARBA" id="ARBA00023053"/>
    </source>
</evidence>
<feature type="domain" description="Cation/H+ exchanger transmembrane" evidence="13">
    <location>
        <begin position="12"/>
        <end position="404"/>
    </location>
</feature>
<feature type="transmembrane region" description="Helical" evidence="12">
    <location>
        <begin position="203"/>
        <end position="222"/>
    </location>
</feature>
<evidence type="ECO:0000259" key="13">
    <source>
        <dbReference type="Pfam" id="PF00999"/>
    </source>
</evidence>
<dbReference type="GO" id="GO:0098719">
    <property type="term" value="P:sodium ion import across plasma membrane"/>
    <property type="evidence" value="ECO:0007669"/>
    <property type="project" value="TreeGrafter"/>
</dbReference>
<dbReference type="PANTHER" id="PTHR10110:SF195">
    <property type="entry name" value="NA(+)_H(+) ANTIPORTER NHAS2"/>
    <property type="match status" value="1"/>
</dbReference>
<sequence length="411" mass="45532">MSLYHTFSILIVVSAFFAYFNYRYLKLPSSIGLMLIALVSSICLVITGKLFNSALDDVTLFIRSFDFSDLVLGSMLSFMLFAGAIHINIDDLKKQKIPVMVFSTLSVLFSTFLVGSIAFFILPFFGFNISYVNCLLFGSLISPTDPIAVLGILKETKVPKSLETKIAGESLFNDGVAVVIFITIWEAAKSPTLPTFLEIGELFLREAIGGMLLGFIVGYIGFRLMRSIDNYKVEVMITLAIVMGGYTLASFIHVSGPLAMVVAGILVGNHGKKYAMSNQTSEYISKFWELIDDILNALLFVLIGLELLIIEDIQIFVWVGIAMIFIILLIRYVSVLIPSLLIRFTDKFEHKTVMVLTWGGLRGGISIALALSLTPDLDKDLWVSVTYFVVAFSILIQGLTIGKFTKRLKFG</sequence>
<keyword evidence="3" id="KW-0813">Transport</keyword>
<evidence type="ECO:0000256" key="7">
    <source>
        <dbReference type="ARBA" id="ARBA00022989"/>
    </source>
</evidence>
<feature type="transmembrane region" description="Helical" evidence="12">
    <location>
        <begin position="71"/>
        <end position="89"/>
    </location>
</feature>
<dbReference type="EMBL" id="LWHJ01000011">
    <property type="protein sequence ID" value="OAQ41560.1"/>
    <property type="molecule type" value="Genomic_DNA"/>
</dbReference>
<evidence type="ECO:0000256" key="5">
    <source>
        <dbReference type="ARBA" id="ARBA00022475"/>
    </source>
</evidence>
<evidence type="ECO:0000256" key="3">
    <source>
        <dbReference type="ARBA" id="ARBA00022448"/>
    </source>
</evidence>
<keyword evidence="15" id="KW-1185">Reference proteome</keyword>